<dbReference type="Pfam" id="PF11868">
    <property type="entry name" value="DUF3388"/>
    <property type="match status" value="1"/>
</dbReference>
<dbReference type="EMBL" id="KM610234">
    <property type="protein sequence ID" value="AJD20091.1"/>
    <property type="molecule type" value="Genomic_DNA"/>
</dbReference>
<evidence type="ECO:0000259" key="1">
    <source>
        <dbReference type="Pfam" id="PF11868"/>
    </source>
</evidence>
<proteinExistence type="predicted"/>
<evidence type="ECO:0000313" key="3">
    <source>
        <dbReference type="Proteomes" id="UP000201058"/>
    </source>
</evidence>
<accession>A0A0B4VG44</accession>
<dbReference type="GeneID" id="22921745"/>
<organism evidence="2 3">
    <name type="scientific">Tipula oleracea nudivirus</name>
    <dbReference type="NCBI Taxonomy" id="1546257"/>
    <lineage>
        <taxon>Viruses</taxon>
        <taxon>Viruses incertae sedis</taxon>
        <taxon>Naldaviricetes</taxon>
        <taxon>Lefavirales</taxon>
        <taxon>Nudiviridae</taxon>
        <taxon>Deltanudivirus</taxon>
        <taxon>Deltanudivirus tipoleraceae</taxon>
    </lineage>
</organism>
<dbReference type="InterPro" id="IPR024514">
    <property type="entry name" value="DUF3388"/>
</dbReference>
<dbReference type="RefSeq" id="YP_009116678.1">
    <property type="nucleotide sequence ID" value="NC_026242.1"/>
</dbReference>
<dbReference type="Proteomes" id="UP000201058">
    <property type="component" value="Segment"/>
</dbReference>
<keyword evidence="3" id="KW-1185">Reference proteome</keyword>
<feature type="domain" description="DUF3388" evidence="1">
    <location>
        <begin position="139"/>
        <end position="251"/>
    </location>
</feature>
<dbReference type="KEGG" id="vg:22921745"/>
<name>A0A0B4VG44_9VIRU</name>
<reference evidence="2 3" key="1">
    <citation type="journal article" date="2015" name="J. Virol.">
        <title>The genome of the nucleopolyhedrosis-causing virus from Tipula oleracea sheds new light on the Nudiviridae family.</title>
        <authorList>
            <person name="Bezier A."/>
            <person name="Theze J."/>
            <person name="Gavory F."/>
            <person name="Gaillard J."/>
            <person name="Poulain J."/>
            <person name="Drezen J.M."/>
            <person name="Herniou E.A."/>
        </authorList>
    </citation>
    <scope>NUCLEOTIDE SEQUENCE [LARGE SCALE GENOMIC DNA]</scope>
    <source>
        <strain evidence="2">35</strain>
    </source>
</reference>
<gene>
    <name evidence="2" type="ORF">TONV_031</name>
</gene>
<sequence>MDSYSGCSSITLGTIQNSDHQFYQNKIMSVISKCINKQNIDNLEFTCALYVRSMQDLFVSIYTNILKDHCNLNALRYKNTHCSYICEPVLFAKDKGDRIISIINHDIISKLYMNTNIPTMTMNEYVKYKLNDDIVFDLAKTSSYMESKISALQYKYIKLSKALSKKVIRLYVIADHAAQHFLFLLNSTGPKPNANLKHIEFNRDINHLSFIFSKNPDKRKHKLLYSMPDKDLFKEVHSNYDYDDEYTLIDDDFDECNNIDEENSDFDELIEN</sequence>
<evidence type="ECO:0000313" key="2">
    <source>
        <dbReference type="EMBL" id="AJD20091.1"/>
    </source>
</evidence>
<protein>
    <recommendedName>
        <fullName evidence="1">DUF3388 domain-containing protein</fullName>
    </recommendedName>
</protein>